<evidence type="ECO:0000256" key="1">
    <source>
        <dbReference type="ARBA" id="ARBA00009673"/>
    </source>
</evidence>
<comment type="function">
    <text evidence="5">An aminoacyl-tRNA editing enzyme that deacylates mischarged D-aminoacyl-tRNAs. Also deacylates mischarged glycyl-tRNA(Ala), protecting cells against glycine mischarging by AlaRS. Acts via tRNA-based rather than protein-based catalysis; rejects L-amino acids rather than detecting D-amino acids in the active site. By recycling D-aminoacyl-tRNA to D-amino acids and free tRNA molecules, this enzyme counteracts the toxicity associated with the formation of D-aminoacyl-tRNA entities in vivo and helps enforce protein L-homochirality.</text>
</comment>
<dbReference type="GO" id="GO:0051500">
    <property type="term" value="F:D-tyrosyl-tRNA(Tyr) deacylase activity"/>
    <property type="evidence" value="ECO:0007669"/>
    <property type="project" value="TreeGrafter"/>
</dbReference>
<comment type="subunit">
    <text evidence="5">Homodimer.</text>
</comment>
<organism evidence="6 7">
    <name type="scientific">Secundilactobacillus oryzae JCM 18671</name>
    <dbReference type="NCBI Taxonomy" id="1291743"/>
    <lineage>
        <taxon>Bacteria</taxon>
        <taxon>Bacillati</taxon>
        <taxon>Bacillota</taxon>
        <taxon>Bacilli</taxon>
        <taxon>Lactobacillales</taxon>
        <taxon>Lactobacillaceae</taxon>
        <taxon>Secundilactobacillus</taxon>
    </lineage>
</organism>
<accession>A0A081BHD8</accession>
<gene>
    <name evidence="5" type="primary">dtd</name>
    <name evidence="6" type="ORF">LOSG293_060600</name>
</gene>
<dbReference type="FunFam" id="3.50.80.10:FF:000001">
    <property type="entry name" value="D-aminoacyl-tRNA deacylase"/>
    <property type="match status" value="1"/>
</dbReference>
<dbReference type="PANTHER" id="PTHR10472">
    <property type="entry name" value="D-TYROSYL-TRNA TYR DEACYLASE"/>
    <property type="match status" value="1"/>
</dbReference>
<dbReference type="OrthoDB" id="9801395at2"/>
<dbReference type="InterPro" id="IPR003732">
    <property type="entry name" value="Daa-tRNA_deacyls_DTD"/>
</dbReference>
<keyword evidence="5" id="KW-0378">Hydrolase</keyword>
<dbReference type="EC" id="3.1.1.-" evidence="5"/>
<keyword evidence="7" id="KW-1185">Reference proteome</keyword>
<dbReference type="GO" id="GO:0005737">
    <property type="term" value="C:cytoplasm"/>
    <property type="evidence" value="ECO:0007669"/>
    <property type="project" value="UniProtKB-SubCell"/>
</dbReference>
<comment type="caution">
    <text evidence="6">The sequence shown here is derived from an EMBL/GenBank/DDBJ whole genome shotgun (WGS) entry which is preliminary data.</text>
</comment>
<protein>
    <recommendedName>
        <fullName evidence="5">D-aminoacyl-tRNA deacylase</fullName>
        <shortName evidence="5">DTD</shortName>
        <ecNumber evidence="5">3.1.1.96</ecNumber>
    </recommendedName>
    <alternativeName>
        <fullName evidence="5">Gly-tRNA(Ala) deacylase</fullName>
        <ecNumber evidence="5">3.1.1.-</ecNumber>
    </alternativeName>
</protein>
<name>A0A081BHD8_9LACO</name>
<dbReference type="Gene3D" id="3.50.80.10">
    <property type="entry name" value="D-tyrosyl-tRNA(Tyr) deacylase"/>
    <property type="match status" value="1"/>
</dbReference>
<comment type="catalytic activity">
    <reaction evidence="5">
        <text>a D-aminoacyl-tRNA + H2O = a tRNA + a D-alpha-amino acid + H(+)</text>
        <dbReference type="Rhea" id="RHEA:13953"/>
        <dbReference type="Rhea" id="RHEA-COMP:10123"/>
        <dbReference type="Rhea" id="RHEA-COMP:10124"/>
        <dbReference type="ChEBI" id="CHEBI:15377"/>
        <dbReference type="ChEBI" id="CHEBI:15378"/>
        <dbReference type="ChEBI" id="CHEBI:59871"/>
        <dbReference type="ChEBI" id="CHEBI:78442"/>
        <dbReference type="ChEBI" id="CHEBI:79333"/>
        <dbReference type="EC" id="3.1.1.96"/>
    </reaction>
</comment>
<dbReference type="GO" id="GO:0106026">
    <property type="term" value="F:Gly-tRNA(Ala) deacylase activity"/>
    <property type="evidence" value="ECO:0007669"/>
    <property type="project" value="UniProtKB-UniRule"/>
</dbReference>
<evidence type="ECO:0000256" key="3">
    <source>
        <dbReference type="ARBA" id="ARBA00022555"/>
    </source>
</evidence>
<dbReference type="GO" id="GO:0000049">
    <property type="term" value="F:tRNA binding"/>
    <property type="evidence" value="ECO:0007669"/>
    <property type="project" value="UniProtKB-UniRule"/>
</dbReference>
<dbReference type="GO" id="GO:0043908">
    <property type="term" value="F:Ser(Gly)-tRNA(Ala) hydrolase activity"/>
    <property type="evidence" value="ECO:0007669"/>
    <property type="project" value="UniProtKB-UniRule"/>
</dbReference>
<dbReference type="RefSeq" id="WP_034526764.1">
    <property type="nucleotide sequence ID" value="NZ_BBAZ01000001.1"/>
</dbReference>
<dbReference type="InterPro" id="IPR023509">
    <property type="entry name" value="DTD-like_sf"/>
</dbReference>
<comment type="similarity">
    <text evidence="1 5">Belongs to the DTD family.</text>
</comment>
<dbReference type="STRING" id="1291743.LOSG293_060600"/>
<comment type="domain">
    <text evidence="5">A Gly-cisPro motif from one monomer fits into the active site of the other monomer to allow specific chiral rejection of L-amino acids.</text>
</comment>
<dbReference type="AlphaFoldDB" id="A0A081BHD8"/>
<dbReference type="HAMAP" id="MF_00518">
    <property type="entry name" value="Deacylase_Dtd"/>
    <property type="match status" value="1"/>
</dbReference>
<sequence length="148" mass="16190">MKIVLQRVSKAAVEIDGKVHGQINAGFMLLVGASDTDGQEEIKYLVHKISKLRVFSDEDGKMNRSIEDIGGAILSISQFTLFADTRKGNRPSFTGAGNPEHAKQCYEQFNEAMRATGLQVETGEFGADMQVSLVNDGPVTIIFDTDHK</sequence>
<evidence type="ECO:0000313" key="6">
    <source>
        <dbReference type="EMBL" id="GAK47456.1"/>
    </source>
</evidence>
<keyword evidence="4 5" id="KW-0694">RNA-binding</keyword>
<evidence type="ECO:0000256" key="4">
    <source>
        <dbReference type="ARBA" id="ARBA00022884"/>
    </source>
</evidence>
<reference evidence="6" key="1">
    <citation type="journal article" date="2014" name="Genome Announc.">
        <title>Draft Genome Sequence of Lactobacillus oryzae Strain SG293T.</title>
        <authorList>
            <person name="Tanizawa Y."/>
            <person name="Fujisawa T."/>
            <person name="Mochizuki T."/>
            <person name="Kaminuma E."/>
            <person name="Nakamura Y."/>
            <person name="Tohno M."/>
        </authorList>
    </citation>
    <scope>NUCLEOTIDE SEQUENCE [LARGE SCALE GENOMIC DNA]</scope>
    <source>
        <strain evidence="6">SG293</strain>
    </source>
</reference>
<keyword evidence="3 5" id="KW-0820">tRNA-binding</keyword>
<comment type="catalytic activity">
    <reaction evidence="5">
        <text>glycyl-tRNA(Ala) + H2O = tRNA(Ala) + glycine + H(+)</text>
        <dbReference type="Rhea" id="RHEA:53744"/>
        <dbReference type="Rhea" id="RHEA-COMP:9657"/>
        <dbReference type="Rhea" id="RHEA-COMP:13640"/>
        <dbReference type="ChEBI" id="CHEBI:15377"/>
        <dbReference type="ChEBI" id="CHEBI:15378"/>
        <dbReference type="ChEBI" id="CHEBI:57305"/>
        <dbReference type="ChEBI" id="CHEBI:78442"/>
        <dbReference type="ChEBI" id="CHEBI:78522"/>
    </reaction>
</comment>
<dbReference type="NCBIfam" id="TIGR00256">
    <property type="entry name" value="D-aminoacyl-tRNA deacylase"/>
    <property type="match status" value="1"/>
</dbReference>
<evidence type="ECO:0000313" key="7">
    <source>
        <dbReference type="Proteomes" id="UP000028700"/>
    </source>
</evidence>
<comment type="subcellular location">
    <subcellularLocation>
        <location evidence="5">Cytoplasm</location>
    </subcellularLocation>
</comment>
<dbReference type="CDD" id="cd00563">
    <property type="entry name" value="Dtyr_deacylase"/>
    <property type="match status" value="1"/>
</dbReference>
<feature type="short sequence motif" description="Gly-cisPro motif, important for rejection of L-amino acids" evidence="5">
    <location>
        <begin position="137"/>
        <end position="138"/>
    </location>
</feature>
<dbReference type="eggNOG" id="COG1490">
    <property type="taxonomic scope" value="Bacteria"/>
</dbReference>
<dbReference type="EMBL" id="BBJM01000006">
    <property type="protein sequence ID" value="GAK47456.1"/>
    <property type="molecule type" value="Genomic_DNA"/>
</dbReference>
<proteinExistence type="inferred from homology"/>
<keyword evidence="2 5" id="KW-0963">Cytoplasm</keyword>
<dbReference type="Proteomes" id="UP000028700">
    <property type="component" value="Unassembled WGS sequence"/>
</dbReference>
<evidence type="ECO:0000256" key="5">
    <source>
        <dbReference type="HAMAP-Rule" id="MF_00518"/>
    </source>
</evidence>
<dbReference type="GO" id="GO:0019478">
    <property type="term" value="P:D-amino acid catabolic process"/>
    <property type="evidence" value="ECO:0007669"/>
    <property type="project" value="UniProtKB-UniRule"/>
</dbReference>
<dbReference type="EC" id="3.1.1.96" evidence="5"/>
<evidence type="ECO:0000256" key="2">
    <source>
        <dbReference type="ARBA" id="ARBA00022490"/>
    </source>
</evidence>
<dbReference type="Pfam" id="PF02580">
    <property type="entry name" value="Tyr_Deacylase"/>
    <property type="match status" value="1"/>
</dbReference>
<dbReference type="PANTHER" id="PTHR10472:SF5">
    <property type="entry name" value="D-AMINOACYL-TRNA DEACYLASE 1"/>
    <property type="match status" value="1"/>
</dbReference>
<dbReference type="SUPFAM" id="SSF69500">
    <property type="entry name" value="DTD-like"/>
    <property type="match status" value="1"/>
</dbReference>